<reference evidence="2 3" key="1">
    <citation type="submission" date="2022-08" db="EMBL/GenBank/DDBJ databases">
        <title>Bacterial and archaeal communities from various locations to study Microbial Dark Matter (Phase II).</title>
        <authorList>
            <person name="Stepanauskas R."/>
        </authorList>
    </citation>
    <scope>NUCLEOTIDE SEQUENCE [LARGE SCALE GENOMIC DNA]</scope>
    <source>
        <strain evidence="2 3">PD1</strain>
    </source>
</reference>
<keyword evidence="1" id="KW-1133">Transmembrane helix</keyword>
<keyword evidence="1" id="KW-0472">Membrane</keyword>
<protein>
    <submittedName>
        <fullName evidence="2">Uncharacterized protein YqhQ</fullName>
    </submittedName>
</protein>
<dbReference type="EMBL" id="JANUCP010000002">
    <property type="protein sequence ID" value="MCS3918472.1"/>
    <property type="molecule type" value="Genomic_DNA"/>
</dbReference>
<accession>A0ABT2EKJ6</accession>
<feature type="transmembrane region" description="Helical" evidence="1">
    <location>
        <begin position="187"/>
        <end position="208"/>
    </location>
</feature>
<feature type="transmembrane region" description="Helical" evidence="1">
    <location>
        <begin position="124"/>
        <end position="143"/>
    </location>
</feature>
<evidence type="ECO:0000313" key="3">
    <source>
        <dbReference type="Proteomes" id="UP001204798"/>
    </source>
</evidence>
<dbReference type="Pfam" id="PF07136">
    <property type="entry name" value="DUF1385"/>
    <property type="match status" value="1"/>
</dbReference>
<feature type="transmembrane region" description="Helical" evidence="1">
    <location>
        <begin position="90"/>
        <end position="112"/>
    </location>
</feature>
<dbReference type="PANTHER" id="PTHR42867">
    <property type="entry name" value="MEMBRANE PROTEIN-RELATED"/>
    <property type="match status" value="1"/>
</dbReference>
<evidence type="ECO:0000313" key="2">
    <source>
        <dbReference type="EMBL" id="MCS3918472.1"/>
    </source>
</evidence>
<keyword evidence="3" id="KW-1185">Reference proteome</keyword>
<gene>
    <name evidence="2" type="ORF">M2350_000872</name>
</gene>
<name>A0ABT2EKJ6_9BACT</name>
<dbReference type="InterPro" id="IPR010787">
    <property type="entry name" value="DUF1385"/>
</dbReference>
<dbReference type="RefSeq" id="WP_259094350.1">
    <property type="nucleotide sequence ID" value="NZ_CP130454.1"/>
</dbReference>
<proteinExistence type="predicted"/>
<dbReference type="Proteomes" id="UP001204798">
    <property type="component" value="Unassembled WGS sequence"/>
</dbReference>
<evidence type="ECO:0000256" key="1">
    <source>
        <dbReference type="SAM" id="Phobius"/>
    </source>
</evidence>
<sequence length="297" mass="32804">MPLVLGGQAVYEGVMLRSHNHMTIAVRTTTGKIALHSEPLNQRPKVLRLPFVRGVIALYDAIALGLRGLRLSLLMGLSEEEKHIAEPHNFAWQAILGLSLAIALFVALPHLISAQLPMKERWALSGIEGIVRLFVFIAFLWFVGRSKEAQRLFAYHGAEHKAVHAFEHNASLSVDGLKPFPPQHPRCGTAFLLFVLLVKIALFAFLPVGGWQGVLMRIVMLPVVASISFELLRLGATKPLFGWLSLPGLWLQKLTTREPDEQQLEVALAALKELLRLEGLLAYSPDDSAQHSVMEGG</sequence>
<organism evidence="2 3">
    <name type="scientific">Candidatus Fervidibacter sacchari</name>
    <dbReference type="NCBI Taxonomy" id="1448929"/>
    <lineage>
        <taxon>Bacteria</taxon>
        <taxon>Candidatus Fervidibacterota</taxon>
        <taxon>Candidatus Fervidibacter</taxon>
    </lineage>
</organism>
<comment type="caution">
    <text evidence="2">The sequence shown here is derived from an EMBL/GenBank/DDBJ whole genome shotgun (WGS) entry which is preliminary data.</text>
</comment>
<dbReference type="PANTHER" id="PTHR42867:SF1">
    <property type="entry name" value="MEMBRANE PROTEIN-RELATED"/>
    <property type="match status" value="1"/>
</dbReference>
<keyword evidence="1" id="KW-0812">Transmembrane</keyword>